<dbReference type="Gene3D" id="3.40.1770.10">
    <property type="entry name" value="Urocanase superfamily"/>
    <property type="match status" value="1"/>
</dbReference>
<evidence type="ECO:0000313" key="2">
    <source>
        <dbReference type="EMBL" id="SLK10178.1"/>
    </source>
</evidence>
<dbReference type="STRING" id="428990.SAMN06295987_1117"/>
<dbReference type="InterPro" id="IPR035401">
    <property type="entry name" value="Urocanase_C"/>
</dbReference>
<feature type="domain" description="Urocanase C-terminal" evidence="1">
    <location>
        <begin position="1"/>
        <end position="43"/>
    </location>
</feature>
<gene>
    <name evidence="2" type="ORF">SAMN06295987_1117</name>
</gene>
<evidence type="ECO:0000259" key="1">
    <source>
        <dbReference type="Pfam" id="PF17392"/>
    </source>
</evidence>
<dbReference type="Proteomes" id="UP000190989">
    <property type="component" value="Unassembled WGS sequence"/>
</dbReference>
<name>A0A1U6IQC8_9SPHN</name>
<sequence length="122" mass="13123">MVIIADDTEAAAWRIERVHWNDPAIGVMRQADAGYEIAIACARKNGSTCLDCERRGACHAVSPRGGDGARERCERLPHGEQGLARDHSAPIVAIDVEGLGDLALDRAGLRPTRIRVGVEPCV</sequence>
<dbReference type="InterPro" id="IPR036190">
    <property type="entry name" value="Urocanase_sf"/>
</dbReference>
<accession>A0A1U6IQC8</accession>
<organism evidence="2 3">
    <name type="scientific">Novosphingobium mathurense</name>
    <dbReference type="NCBI Taxonomy" id="428990"/>
    <lineage>
        <taxon>Bacteria</taxon>
        <taxon>Pseudomonadati</taxon>
        <taxon>Pseudomonadota</taxon>
        <taxon>Alphaproteobacteria</taxon>
        <taxon>Sphingomonadales</taxon>
        <taxon>Sphingomonadaceae</taxon>
        <taxon>Novosphingobium</taxon>
    </lineage>
</organism>
<proteinExistence type="predicted"/>
<evidence type="ECO:0000313" key="3">
    <source>
        <dbReference type="Proteomes" id="UP000190989"/>
    </source>
</evidence>
<reference evidence="3" key="1">
    <citation type="submission" date="2017-02" db="EMBL/GenBank/DDBJ databases">
        <authorList>
            <person name="Varghese N."/>
            <person name="Submissions S."/>
        </authorList>
    </citation>
    <scope>NUCLEOTIDE SEQUENCE [LARGE SCALE GENOMIC DNA]</scope>
    <source>
        <strain evidence="3">SM117</strain>
    </source>
</reference>
<protein>
    <submittedName>
        <fullName evidence="2">Urocanase</fullName>
    </submittedName>
</protein>
<dbReference type="AlphaFoldDB" id="A0A1U6IQC8"/>
<dbReference type="Pfam" id="PF17392">
    <property type="entry name" value="Urocanase_C"/>
    <property type="match status" value="1"/>
</dbReference>
<keyword evidence="3" id="KW-1185">Reference proteome</keyword>
<dbReference type="EMBL" id="FVZE01000011">
    <property type="protein sequence ID" value="SLK10178.1"/>
    <property type="molecule type" value="Genomic_DNA"/>
</dbReference>
<dbReference type="SUPFAM" id="SSF111326">
    <property type="entry name" value="Urocanase"/>
    <property type="match status" value="1"/>
</dbReference>